<evidence type="ECO:0000256" key="9">
    <source>
        <dbReference type="SAM" id="Phobius"/>
    </source>
</evidence>
<evidence type="ECO:0000256" key="8">
    <source>
        <dbReference type="ARBA" id="ARBA00037847"/>
    </source>
</evidence>
<evidence type="ECO:0000256" key="2">
    <source>
        <dbReference type="ARBA" id="ARBA00022692"/>
    </source>
</evidence>
<dbReference type="Pfam" id="PF02225">
    <property type="entry name" value="PA"/>
    <property type="match status" value="1"/>
</dbReference>
<accession>A0A078B496</accession>
<dbReference type="PANTHER" id="PTHR22702">
    <property type="entry name" value="PROTEASE-ASSOCIATED DOMAIN-CONTAINING PROTEIN"/>
    <property type="match status" value="1"/>
</dbReference>
<name>A0A078B496_STYLE</name>
<dbReference type="OrthoDB" id="10045365at2759"/>
<dbReference type="OMA" id="SEINWAM"/>
<keyword evidence="3" id="KW-0732">Signal</keyword>
<reference evidence="12 13" key="1">
    <citation type="submission" date="2014-06" db="EMBL/GenBank/DDBJ databases">
        <authorList>
            <person name="Swart Estienne"/>
        </authorList>
    </citation>
    <scope>NUCLEOTIDE SEQUENCE [LARGE SCALE GENOMIC DNA]</scope>
    <source>
        <strain evidence="12 13">130c</strain>
    </source>
</reference>
<gene>
    <name evidence="12" type="primary">Contig1056.g1157</name>
    <name evidence="12" type="ORF">STYLEM_18482</name>
</gene>
<dbReference type="GO" id="GO:0012505">
    <property type="term" value="C:endomembrane system"/>
    <property type="evidence" value="ECO:0007669"/>
    <property type="project" value="UniProtKB-SubCell"/>
</dbReference>
<evidence type="ECO:0000256" key="1">
    <source>
        <dbReference type="ARBA" id="ARBA00004479"/>
    </source>
</evidence>
<evidence type="ECO:0000259" key="10">
    <source>
        <dbReference type="Pfam" id="PF02225"/>
    </source>
</evidence>
<dbReference type="EMBL" id="CCKQ01017456">
    <property type="protein sequence ID" value="CDW89350.1"/>
    <property type="molecule type" value="Genomic_DNA"/>
</dbReference>
<evidence type="ECO:0000256" key="5">
    <source>
        <dbReference type="ARBA" id="ARBA00022989"/>
    </source>
</evidence>
<keyword evidence="2 9" id="KW-0812">Transmembrane</keyword>
<comment type="subcellular location">
    <subcellularLocation>
        <location evidence="8">Endomembrane system</location>
        <topology evidence="8">Single-pass membrane protein</topology>
    </subcellularLocation>
    <subcellularLocation>
        <location evidence="1">Membrane</location>
        <topology evidence="1">Single-pass type I membrane protein</topology>
    </subcellularLocation>
</comment>
<evidence type="ECO:0000256" key="6">
    <source>
        <dbReference type="ARBA" id="ARBA00023136"/>
    </source>
</evidence>
<feature type="domain" description="Vacuolar sorting receptor thioredoxin-like" evidence="11">
    <location>
        <begin position="171"/>
        <end position="353"/>
    </location>
</feature>
<evidence type="ECO:0000313" key="13">
    <source>
        <dbReference type="Proteomes" id="UP000039865"/>
    </source>
</evidence>
<keyword evidence="7" id="KW-0325">Glycoprotein</keyword>
<feature type="domain" description="PA" evidence="10">
    <location>
        <begin position="17"/>
        <end position="115"/>
    </location>
</feature>
<dbReference type="Proteomes" id="UP000039865">
    <property type="component" value="Unassembled WGS sequence"/>
</dbReference>
<sequence>MVVQLQYYIEYIYFQHGKLVYPKSNRDGCLPFKLEDFNGDELAEQASVKDIIMVDRGLCSFVAKVRNIEAFGVHLAVIADTVNEFTEAIVMGDDGTGHDIKIPAYIIKSTDAEKIKAQLENAKIEDSYVFIKSDIEIAHPDNIVEYELFYSSIIDLDNRLLEDLARYQAAFGDNVVFTPRIRSYSCIPCSSITRQQDCLSDGGYCPLRSNNLVELTLDDIPRRLIMEESLREKCLLTSLIKNSDLSRGTQRWFEYMLAFQSSCLSNQNFNAECSYEQMQQIGLRDIQEIVNCYNSSFIINKTLTYNEFEHNAILDEDYERAEMFSVKINPSIVINNMTYRGDFEAYDIFMAICSGFSSRPNICKLENMSKIEKSRFRRNGNHQRSHHINFIHVGVAIFIVVSINLGALCAYRYFNKKKLKTQLNQHVNSAVSQYFKISQNESQNDIQE</sequence>
<evidence type="ECO:0000313" key="12">
    <source>
        <dbReference type="EMBL" id="CDW89350.1"/>
    </source>
</evidence>
<dbReference type="Gene3D" id="3.50.30.30">
    <property type="match status" value="1"/>
</dbReference>
<dbReference type="Pfam" id="PF25011">
    <property type="entry name" value="VSR_TRX"/>
    <property type="match status" value="1"/>
</dbReference>
<keyword evidence="13" id="KW-1185">Reference proteome</keyword>
<keyword evidence="6 9" id="KW-0472">Membrane</keyword>
<keyword evidence="5 9" id="KW-1133">Transmembrane helix</keyword>
<dbReference type="InParanoid" id="A0A078B496"/>
<protein>
    <submittedName>
        <fullName evidence="12">Uncharacterized protein</fullName>
    </submittedName>
</protein>
<organism evidence="12 13">
    <name type="scientific">Stylonychia lemnae</name>
    <name type="common">Ciliate</name>
    <dbReference type="NCBI Taxonomy" id="5949"/>
    <lineage>
        <taxon>Eukaryota</taxon>
        <taxon>Sar</taxon>
        <taxon>Alveolata</taxon>
        <taxon>Ciliophora</taxon>
        <taxon>Intramacronucleata</taxon>
        <taxon>Spirotrichea</taxon>
        <taxon>Stichotrichia</taxon>
        <taxon>Sporadotrichida</taxon>
        <taxon>Oxytrichidae</taxon>
        <taxon>Stylonychinae</taxon>
        <taxon>Stylonychia</taxon>
    </lineage>
</organism>
<feature type="transmembrane region" description="Helical" evidence="9">
    <location>
        <begin position="390"/>
        <end position="414"/>
    </location>
</feature>
<evidence type="ECO:0000256" key="4">
    <source>
        <dbReference type="ARBA" id="ARBA00022737"/>
    </source>
</evidence>
<dbReference type="AlphaFoldDB" id="A0A078B496"/>
<dbReference type="InterPro" id="IPR056858">
    <property type="entry name" value="VSR_TRX"/>
</dbReference>
<evidence type="ECO:0000256" key="7">
    <source>
        <dbReference type="ARBA" id="ARBA00023180"/>
    </source>
</evidence>
<dbReference type="InterPro" id="IPR003137">
    <property type="entry name" value="PA_domain"/>
</dbReference>
<evidence type="ECO:0000259" key="11">
    <source>
        <dbReference type="Pfam" id="PF25011"/>
    </source>
</evidence>
<proteinExistence type="predicted"/>
<dbReference type="GO" id="GO:0016020">
    <property type="term" value="C:membrane"/>
    <property type="evidence" value="ECO:0007669"/>
    <property type="project" value="UniProtKB-SubCell"/>
</dbReference>
<evidence type="ECO:0000256" key="3">
    <source>
        <dbReference type="ARBA" id="ARBA00022729"/>
    </source>
</evidence>
<keyword evidence="4" id="KW-0677">Repeat</keyword>
<dbReference type="PANTHER" id="PTHR22702:SF1">
    <property type="entry name" value="PROTEASE-ASSOCIATED DOMAIN-CONTAINING PROTEIN 1"/>
    <property type="match status" value="1"/>
</dbReference>